<evidence type="ECO:0000313" key="1">
    <source>
        <dbReference type="EMBL" id="QGY45583.1"/>
    </source>
</evidence>
<dbReference type="RefSeq" id="WP_158868726.1">
    <property type="nucleotide sequence ID" value="NZ_CP046401.1"/>
</dbReference>
<sequence>MFKKNYYCLIAGLPDLFFDELKSEITPVSFRRILKNDLIPADFEFVRMLFYPDDNDNLLNQIFDSGATFNCSGNFAKKFLDEQIENPTEIPEYMIQFLKWIKNKDIKQHHLLAENKLHTLFNEYAVKIKNRFLRDWFLFDLKINNLITAFHCLSYKYEMSEHLIHTEETNVMNSLLLENRLKPEYFDDEIPFASEIIRVIETDMKMIEKEKNIDKIKWNYLDEQTFFFYFTIEKILSYTIKLKMIERWTKLDKKTGKELLEKLLTELKTSYVFPEEFSVAK</sequence>
<proteinExistence type="predicted"/>
<gene>
    <name evidence="1" type="ORF">GM418_18470</name>
</gene>
<organism evidence="1 2">
    <name type="scientific">Maribellus comscasis</name>
    <dbReference type="NCBI Taxonomy" id="2681766"/>
    <lineage>
        <taxon>Bacteria</taxon>
        <taxon>Pseudomonadati</taxon>
        <taxon>Bacteroidota</taxon>
        <taxon>Bacteroidia</taxon>
        <taxon>Marinilabiliales</taxon>
        <taxon>Prolixibacteraceae</taxon>
        <taxon>Maribellus</taxon>
    </lineage>
</organism>
<dbReference type="KEGG" id="mcos:GM418_18470"/>
<dbReference type="Proteomes" id="UP000428260">
    <property type="component" value="Chromosome"/>
</dbReference>
<keyword evidence="2" id="KW-1185">Reference proteome</keyword>
<dbReference type="Pfam" id="PF10962">
    <property type="entry name" value="DUF2764"/>
    <property type="match status" value="1"/>
</dbReference>
<accession>A0A6I6K252</accession>
<dbReference type="AlphaFoldDB" id="A0A6I6K252"/>
<dbReference type="InterPro" id="IPR024492">
    <property type="entry name" value="DUF2764"/>
</dbReference>
<name>A0A6I6K252_9BACT</name>
<reference evidence="1 2" key="1">
    <citation type="submission" date="2019-11" db="EMBL/GenBank/DDBJ databases">
        <authorList>
            <person name="Zheng R.K."/>
            <person name="Sun C.M."/>
        </authorList>
    </citation>
    <scope>NUCLEOTIDE SEQUENCE [LARGE SCALE GENOMIC DNA]</scope>
    <source>
        <strain evidence="1 2">WC007</strain>
    </source>
</reference>
<protein>
    <submittedName>
        <fullName evidence="1">DUF2764 family protein</fullName>
    </submittedName>
</protein>
<evidence type="ECO:0000313" key="2">
    <source>
        <dbReference type="Proteomes" id="UP000428260"/>
    </source>
</evidence>
<dbReference type="EMBL" id="CP046401">
    <property type="protein sequence ID" value="QGY45583.1"/>
    <property type="molecule type" value="Genomic_DNA"/>
</dbReference>